<dbReference type="InterPro" id="IPR052016">
    <property type="entry name" value="Bact_Sigma-Reg"/>
</dbReference>
<dbReference type="PANTHER" id="PTHR43156">
    <property type="entry name" value="STAGE II SPORULATION PROTEIN E-RELATED"/>
    <property type="match status" value="1"/>
</dbReference>
<dbReference type="InterPro" id="IPR001789">
    <property type="entry name" value="Sig_transdc_resp-reg_receiver"/>
</dbReference>
<reference evidence="10" key="1">
    <citation type="journal article" date="2013" name="Stand. Genomic Sci.">
        <title>Complete genome sequence of Desulfocapsa sulfexigens, a marine deltaproteobacterium specialized in disproportionating inorganic sulfur compounds.</title>
        <authorList>
            <person name="Finster K.W."/>
            <person name="Kjeldsen K.U."/>
            <person name="Kube M."/>
            <person name="Reinhardt R."/>
            <person name="Mussmann M."/>
            <person name="Amann R."/>
            <person name="Schreiber L."/>
        </authorList>
    </citation>
    <scope>NUCLEOTIDE SEQUENCE [LARGE SCALE GENOMIC DNA]</scope>
    <source>
        <strain evidence="10">DSM 10523 / SB164P1</strain>
    </source>
</reference>
<dbReference type="SUPFAM" id="SSF81606">
    <property type="entry name" value="PP2C-like"/>
    <property type="match status" value="1"/>
</dbReference>
<dbReference type="eggNOG" id="COG0745">
    <property type="taxonomic scope" value="Bacteria"/>
</dbReference>
<feature type="modified residue" description="4-aspartylphosphate" evidence="7">
    <location>
        <position position="58"/>
    </location>
</feature>
<dbReference type="STRING" id="1167006.UWK_01146"/>
<dbReference type="SMART" id="SM00448">
    <property type="entry name" value="REC"/>
    <property type="match status" value="1"/>
</dbReference>
<keyword evidence="2" id="KW-0378">Hydrolase</keyword>
<evidence type="ECO:0000256" key="5">
    <source>
        <dbReference type="ARBA" id="ARBA00023125"/>
    </source>
</evidence>
<organism evidence="9 10">
    <name type="scientific">Desulfocapsa sulfexigens (strain DSM 10523 / SB164P1)</name>
    <dbReference type="NCBI Taxonomy" id="1167006"/>
    <lineage>
        <taxon>Bacteria</taxon>
        <taxon>Pseudomonadati</taxon>
        <taxon>Thermodesulfobacteriota</taxon>
        <taxon>Desulfobulbia</taxon>
        <taxon>Desulfobulbales</taxon>
        <taxon>Desulfocapsaceae</taxon>
        <taxon>Desulfocapsa</taxon>
    </lineage>
</organism>
<dbReference type="GO" id="GO:0016791">
    <property type="term" value="F:phosphatase activity"/>
    <property type="evidence" value="ECO:0007669"/>
    <property type="project" value="TreeGrafter"/>
</dbReference>
<dbReference type="PROSITE" id="PS50110">
    <property type="entry name" value="RESPONSE_REGULATORY"/>
    <property type="match status" value="1"/>
</dbReference>
<evidence type="ECO:0000256" key="4">
    <source>
        <dbReference type="ARBA" id="ARBA00023015"/>
    </source>
</evidence>
<keyword evidence="5" id="KW-0238">DNA-binding</keyword>
<evidence type="ECO:0000256" key="7">
    <source>
        <dbReference type="PROSITE-ProRule" id="PRU00169"/>
    </source>
</evidence>
<evidence type="ECO:0000256" key="2">
    <source>
        <dbReference type="ARBA" id="ARBA00022801"/>
    </source>
</evidence>
<dbReference type="InterPro" id="IPR011006">
    <property type="entry name" value="CheY-like_superfamily"/>
</dbReference>
<feature type="domain" description="Response regulatory" evidence="8">
    <location>
        <begin position="9"/>
        <end position="125"/>
    </location>
</feature>
<dbReference type="AlphaFoldDB" id="M1ND77"/>
<keyword evidence="1 7" id="KW-0597">Phosphoprotein</keyword>
<keyword evidence="3" id="KW-0902">Two-component regulatory system</keyword>
<dbReference type="EMBL" id="CP003985">
    <property type="protein sequence ID" value="AGF77714.1"/>
    <property type="molecule type" value="Genomic_DNA"/>
</dbReference>
<dbReference type="Pfam" id="PF00072">
    <property type="entry name" value="Response_reg"/>
    <property type="match status" value="1"/>
</dbReference>
<dbReference type="KEGG" id="dsf:UWK_01146"/>
<dbReference type="OrthoDB" id="20101at2"/>
<dbReference type="SMART" id="SM00331">
    <property type="entry name" value="PP2C_SIG"/>
    <property type="match status" value="1"/>
</dbReference>
<dbReference type="RefSeq" id="WP_015403408.1">
    <property type="nucleotide sequence ID" value="NC_020304.1"/>
</dbReference>
<proteinExistence type="predicted"/>
<evidence type="ECO:0000256" key="1">
    <source>
        <dbReference type="ARBA" id="ARBA00022553"/>
    </source>
</evidence>
<evidence type="ECO:0000313" key="10">
    <source>
        <dbReference type="Proteomes" id="UP000011721"/>
    </source>
</evidence>
<sequence>MDLIEKQSTVLVVDDSEAIQTLLKAYLRDGGYNVMGAVDGVEALDVCLRNSVDLILLDIAMPKMDGFSLCERLQSEKRLRAIPVIMLSAREDMASKMRSFELGAVDYITKPVGRGELLARIHTHLAISRLTISLQNANRELLVQQQQLLQGLHAAADLQKHLLPRRVPDCKELRFASYFQPCQEVGGDIYNIQRLDSDHLAIYILDVSGHGFPAAMMTALATQALSGFAAITKKQGMDGRVESVTSPGEVIRELNKEFPMARFNRYMTIVYLLFNTKNSTFRYCCAGHPPVIHMTREGGITALDTGGPPAGMDGHWDEAEGCLNSGDRLFFYTDGFTEYSNEKGELYGTERFFNSMIGSRELPLKEAARSIIGELKQFGDQLDGNDDMTLLVVEKK</sequence>
<dbReference type="Gene3D" id="3.40.50.2300">
    <property type="match status" value="1"/>
</dbReference>
<dbReference type="eggNOG" id="COG2208">
    <property type="taxonomic scope" value="Bacteria"/>
</dbReference>
<keyword evidence="6" id="KW-0804">Transcription</keyword>
<name>M1ND77_DESSD</name>
<accession>M1ND77</accession>
<evidence type="ECO:0000313" key="9">
    <source>
        <dbReference type="EMBL" id="AGF77714.1"/>
    </source>
</evidence>
<dbReference type="Pfam" id="PF07228">
    <property type="entry name" value="SpoIIE"/>
    <property type="match status" value="1"/>
</dbReference>
<dbReference type="GO" id="GO:0003677">
    <property type="term" value="F:DNA binding"/>
    <property type="evidence" value="ECO:0007669"/>
    <property type="project" value="UniProtKB-KW"/>
</dbReference>
<dbReference type="PANTHER" id="PTHR43156:SF2">
    <property type="entry name" value="STAGE II SPORULATION PROTEIN E"/>
    <property type="match status" value="1"/>
</dbReference>
<gene>
    <name evidence="9" type="ordered locus">UWK_01146</name>
</gene>
<dbReference type="Proteomes" id="UP000011721">
    <property type="component" value="Chromosome"/>
</dbReference>
<dbReference type="InterPro" id="IPR001932">
    <property type="entry name" value="PPM-type_phosphatase-like_dom"/>
</dbReference>
<evidence type="ECO:0000259" key="8">
    <source>
        <dbReference type="PROSITE" id="PS50110"/>
    </source>
</evidence>
<dbReference type="InterPro" id="IPR036457">
    <property type="entry name" value="PPM-type-like_dom_sf"/>
</dbReference>
<evidence type="ECO:0000256" key="3">
    <source>
        <dbReference type="ARBA" id="ARBA00023012"/>
    </source>
</evidence>
<dbReference type="CDD" id="cd17574">
    <property type="entry name" value="REC_OmpR"/>
    <property type="match status" value="1"/>
</dbReference>
<dbReference type="SUPFAM" id="SSF52172">
    <property type="entry name" value="CheY-like"/>
    <property type="match status" value="1"/>
</dbReference>
<dbReference type="HOGENOM" id="CLU_000445_43_7_7"/>
<keyword evidence="4" id="KW-0805">Transcription regulation</keyword>
<dbReference type="GO" id="GO:0000160">
    <property type="term" value="P:phosphorelay signal transduction system"/>
    <property type="evidence" value="ECO:0007669"/>
    <property type="project" value="UniProtKB-KW"/>
</dbReference>
<dbReference type="FunFam" id="3.40.50.2300:FF:000001">
    <property type="entry name" value="DNA-binding response regulator PhoB"/>
    <property type="match status" value="1"/>
</dbReference>
<evidence type="ECO:0000256" key="6">
    <source>
        <dbReference type="ARBA" id="ARBA00023163"/>
    </source>
</evidence>
<keyword evidence="10" id="KW-1185">Reference proteome</keyword>
<dbReference type="Gene3D" id="3.60.40.10">
    <property type="entry name" value="PPM-type phosphatase domain"/>
    <property type="match status" value="1"/>
</dbReference>
<protein>
    <submittedName>
        <fullName evidence="9">Serine phosphatase RsbU, regulator of sigma subunit</fullName>
    </submittedName>
</protein>